<accession>A0A080MA42</accession>
<evidence type="ECO:0000313" key="2">
    <source>
        <dbReference type="Proteomes" id="UP000021315"/>
    </source>
</evidence>
<dbReference type="Proteomes" id="UP000021315">
    <property type="component" value="Unassembled WGS sequence"/>
</dbReference>
<proteinExistence type="predicted"/>
<keyword evidence="2" id="KW-1185">Reference proteome</keyword>
<reference evidence="1" key="1">
    <citation type="submission" date="2014-02" db="EMBL/GenBank/DDBJ databases">
        <title>Expanding our view of genomic diversity in Candidatus Accumulibacter clades.</title>
        <authorList>
            <person name="Skennerton C.T."/>
            <person name="Barr J.J."/>
            <person name="Slater F.R."/>
            <person name="Bond P.L."/>
            <person name="Tyson G.W."/>
        </authorList>
    </citation>
    <scope>NUCLEOTIDE SEQUENCE [LARGE SCALE GENOMIC DNA]</scope>
</reference>
<name>A0A080MA42_9PROT</name>
<dbReference type="RefSeq" id="WP_273704317.1">
    <property type="nucleotide sequence ID" value="NZ_JDST02000009.1"/>
</dbReference>
<comment type="caution">
    <text evidence="1">The sequence shown here is derived from an EMBL/GenBank/DDBJ whole genome shotgun (WGS) entry which is preliminary data.</text>
</comment>
<dbReference type="EMBL" id="JDST02000009">
    <property type="protein sequence ID" value="KFB78157.1"/>
    <property type="molecule type" value="Genomic_DNA"/>
</dbReference>
<evidence type="ECO:0000313" key="1">
    <source>
        <dbReference type="EMBL" id="KFB78157.1"/>
    </source>
</evidence>
<sequence length="51" mass="5548">MPTIPEKLPHAPLALYPALRSIPSERLAVVCQCMVIPSAGAQVFKESRNCL</sequence>
<dbReference type="STRING" id="1453999.AW06_000548"/>
<organism evidence="1 2">
    <name type="scientific">Candidatus Accumulibacter cognatus</name>
    <dbReference type="NCBI Taxonomy" id="2954383"/>
    <lineage>
        <taxon>Bacteria</taxon>
        <taxon>Pseudomonadati</taxon>
        <taxon>Pseudomonadota</taxon>
        <taxon>Betaproteobacteria</taxon>
        <taxon>Candidatus Accumulibacter</taxon>
    </lineage>
</organism>
<dbReference type="AlphaFoldDB" id="A0A080MA42"/>
<protein>
    <submittedName>
        <fullName evidence="1">Uncharacterized protein</fullName>
    </submittedName>
</protein>
<gene>
    <name evidence="1" type="ORF">AW06_000548</name>
</gene>